<feature type="region of interest" description="Disordered" evidence="1">
    <location>
        <begin position="50"/>
        <end position="76"/>
    </location>
</feature>
<feature type="region of interest" description="Disordered" evidence="1">
    <location>
        <begin position="169"/>
        <end position="220"/>
    </location>
</feature>
<gene>
    <name evidence="3" type="ORF">PG996_009000</name>
</gene>
<feature type="chain" id="PRO_5046066379" evidence="2">
    <location>
        <begin position="20"/>
        <end position="244"/>
    </location>
</feature>
<feature type="compositionally biased region" description="Low complexity" evidence="1">
    <location>
        <begin position="169"/>
        <end position="192"/>
    </location>
</feature>
<sequence>MHAPSVFTALFFALAAADSQFVRPAADKPAEDNNDNQNNGPVIEIIDKTIIAPPPPKTTATPTPTPSSKPAPVAHREALDAKCTQALQEVMPLYKLVPTPPAALAAVPLPTDPCQTPTFNGTLSAQYASYTSEVGDWYKSHSSEILGALSKCPALMDMASDVPFCKTTSTSSTSIAKPTAAPTTAAAKPPTAESNPDDKSDSSNALNASSQPSDTPEKSGAQRITAVVGLAIAAASFMGAVVAL</sequence>
<feature type="compositionally biased region" description="Polar residues" evidence="1">
    <location>
        <begin position="202"/>
        <end position="214"/>
    </location>
</feature>
<feature type="signal peptide" evidence="2">
    <location>
        <begin position="1"/>
        <end position="19"/>
    </location>
</feature>
<comment type="caution">
    <text evidence="3">The sequence shown here is derived from an EMBL/GenBank/DDBJ whole genome shotgun (WGS) entry which is preliminary data.</text>
</comment>
<evidence type="ECO:0000313" key="4">
    <source>
        <dbReference type="Proteomes" id="UP001446871"/>
    </source>
</evidence>
<dbReference type="Proteomes" id="UP001446871">
    <property type="component" value="Unassembled WGS sequence"/>
</dbReference>
<feature type="compositionally biased region" description="Pro residues" evidence="1">
    <location>
        <begin position="52"/>
        <end position="69"/>
    </location>
</feature>
<evidence type="ECO:0000256" key="1">
    <source>
        <dbReference type="SAM" id="MobiDB-lite"/>
    </source>
</evidence>
<dbReference type="EMBL" id="JAQQWM010000006">
    <property type="protein sequence ID" value="KAK8059070.1"/>
    <property type="molecule type" value="Genomic_DNA"/>
</dbReference>
<evidence type="ECO:0000256" key="2">
    <source>
        <dbReference type="SAM" id="SignalP"/>
    </source>
</evidence>
<keyword evidence="4" id="KW-1185">Reference proteome</keyword>
<name>A0ABR1UJH8_9PEZI</name>
<organism evidence="3 4">
    <name type="scientific">Apiospora saccharicola</name>
    <dbReference type="NCBI Taxonomy" id="335842"/>
    <lineage>
        <taxon>Eukaryota</taxon>
        <taxon>Fungi</taxon>
        <taxon>Dikarya</taxon>
        <taxon>Ascomycota</taxon>
        <taxon>Pezizomycotina</taxon>
        <taxon>Sordariomycetes</taxon>
        <taxon>Xylariomycetidae</taxon>
        <taxon>Amphisphaeriales</taxon>
        <taxon>Apiosporaceae</taxon>
        <taxon>Apiospora</taxon>
    </lineage>
</organism>
<keyword evidence="2" id="KW-0732">Signal</keyword>
<protein>
    <submittedName>
        <fullName evidence="3">Infection structure specific protein</fullName>
    </submittedName>
</protein>
<evidence type="ECO:0000313" key="3">
    <source>
        <dbReference type="EMBL" id="KAK8059070.1"/>
    </source>
</evidence>
<reference evidence="3 4" key="1">
    <citation type="submission" date="2023-01" db="EMBL/GenBank/DDBJ databases">
        <title>Analysis of 21 Apiospora genomes using comparative genomics revels a genus with tremendous synthesis potential of carbohydrate active enzymes and secondary metabolites.</title>
        <authorList>
            <person name="Sorensen T."/>
        </authorList>
    </citation>
    <scope>NUCLEOTIDE SEQUENCE [LARGE SCALE GENOMIC DNA]</scope>
    <source>
        <strain evidence="3 4">CBS 83171</strain>
    </source>
</reference>
<proteinExistence type="predicted"/>
<accession>A0ABR1UJH8</accession>